<evidence type="ECO:0000313" key="2">
    <source>
        <dbReference type="EMBL" id="THH07065.1"/>
    </source>
</evidence>
<feature type="chain" id="PRO_5020888412" description="SMP-30/Gluconolactonase/LRE-like region domain-containing protein" evidence="1">
    <location>
        <begin position="22"/>
        <end position="428"/>
    </location>
</feature>
<evidence type="ECO:0000313" key="3">
    <source>
        <dbReference type="Proteomes" id="UP000308199"/>
    </source>
</evidence>
<dbReference type="SUPFAM" id="SSF63829">
    <property type="entry name" value="Calcium-dependent phosphotriesterase"/>
    <property type="match status" value="1"/>
</dbReference>
<keyword evidence="3" id="KW-1185">Reference proteome</keyword>
<name>A0A4S4L6P1_9AGAM</name>
<evidence type="ECO:0008006" key="4">
    <source>
        <dbReference type="Google" id="ProtNLM"/>
    </source>
</evidence>
<sequence>MKGYLFLASFLVYAAWRTTHVINALTRPDLPHEYFGTASGPKDASSQCSVLRGADNKLSYCEDQTFWEFEDAQGHVFDRKVVASCDPNRKNWNTVMGPLSSPDPLGGLWLVEYDRANASAKEMKLVDYPERRDFHPLGVAIWPSKLGSTSNMFVVNHGRHRTTIEQFLLDPADPSSAKFIRTLSSKYFISPNALALTSPSSFFVSNDHFMTRRLPSILGEILPVIETFIGLPLGFISHVSIVNEAMPGAAIIRHTIPKLGISFPNGIALSPDGQTLAVASSSYTRVLFYNRTSNEDGTEKLTYAHAVSVPFAPDNVHYDDTGALLVAGHPYFPGLIAVAENKTTEGSPSWVAELTPRTQGGASVRSFDLDAPFSATQRVKAAASHGLTTLYQSDGSKFSGSTTGLRDTRSGTLFVVGLFEEGLLICRP</sequence>
<dbReference type="PANTHER" id="PTHR11799">
    <property type="entry name" value="PARAOXONASE"/>
    <property type="match status" value="1"/>
</dbReference>
<dbReference type="Proteomes" id="UP000308199">
    <property type="component" value="Unassembled WGS sequence"/>
</dbReference>
<organism evidence="2 3">
    <name type="scientific">Phellinidium pouzarii</name>
    <dbReference type="NCBI Taxonomy" id="167371"/>
    <lineage>
        <taxon>Eukaryota</taxon>
        <taxon>Fungi</taxon>
        <taxon>Dikarya</taxon>
        <taxon>Basidiomycota</taxon>
        <taxon>Agaricomycotina</taxon>
        <taxon>Agaricomycetes</taxon>
        <taxon>Hymenochaetales</taxon>
        <taxon>Hymenochaetaceae</taxon>
        <taxon>Phellinidium</taxon>
    </lineage>
</organism>
<comment type="caution">
    <text evidence="2">The sequence shown here is derived from an EMBL/GenBank/DDBJ whole genome shotgun (WGS) entry which is preliminary data.</text>
</comment>
<gene>
    <name evidence="2" type="ORF">EW145_g3643</name>
</gene>
<protein>
    <recommendedName>
        <fullName evidence="4">SMP-30/Gluconolactonase/LRE-like region domain-containing protein</fullName>
    </recommendedName>
</protein>
<reference evidence="2 3" key="1">
    <citation type="submission" date="2019-02" db="EMBL/GenBank/DDBJ databases">
        <title>Genome sequencing of the rare red list fungi Phellinidium pouzarii.</title>
        <authorList>
            <person name="Buettner E."/>
            <person name="Kellner H."/>
        </authorList>
    </citation>
    <scope>NUCLEOTIDE SEQUENCE [LARGE SCALE GENOMIC DNA]</scope>
    <source>
        <strain evidence="2 3">DSM 108285</strain>
    </source>
</reference>
<proteinExistence type="predicted"/>
<dbReference type="AlphaFoldDB" id="A0A4S4L6P1"/>
<feature type="signal peptide" evidence="1">
    <location>
        <begin position="1"/>
        <end position="21"/>
    </location>
</feature>
<dbReference type="Gene3D" id="2.120.10.30">
    <property type="entry name" value="TolB, C-terminal domain"/>
    <property type="match status" value="1"/>
</dbReference>
<accession>A0A4S4L6P1</accession>
<evidence type="ECO:0000256" key="1">
    <source>
        <dbReference type="SAM" id="SignalP"/>
    </source>
</evidence>
<dbReference type="InterPro" id="IPR011042">
    <property type="entry name" value="6-blade_b-propeller_TolB-like"/>
</dbReference>
<keyword evidence="1" id="KW-0732">Signal</keyword>
<dbReference type="InterPro" id="IPR051288">
    <property type="entry name" value="Serum_paraoxonase/arylesterase"/>
</dbReference>
<dbReference type="OrthoDB" id="5307922at2759"/>
<dbReference type="EMBL" id="SGPK01000161">
    <property type="protein sequence ID" value="THH07065.1"/>
    <property type="molecule type" value="Genomic_DNA"/>
</dbReference>
<dbReference type="PANTHER" id="PTHR11799:SF30">
    <property type="entry name" value="SERUM PARAOXONASE_ARYLESTERASE 2"/>
    <property type="match status" value="1"/>
</dbReference>